<dbReference type="PROSITE" id="PS51257">
    <property type="entry name" value="PROKAR_LIPOPROTEIN"/>
    <property type="match status" value="1"/>
</dbReference>
<accession>A0A7S2UEX7</accession>
<feature type="signal peptide" evidence="1">
    <location>
        <begin position="1"/>
        <end position="21"/>
    </location>
</feature>
<gene>
    <name evidence="2" type="ORF">ASEP1449_LOCUS8233</name>
</gene>
<sequence length="194" mass="20598">MKSATFSLIAIAMACTSMVHGFSTTPLAFTSHSTRVSSSFSCLAAAKGFGEKPAASVKKEKSAGQVDRDTKAQNYDDIAASGGQEYRIFVRMFGSDDMSWLPTGTIAVPRGAQVSDAIYANEAGLKTGILRSYEKLKGQEAEFEFGYNLKLYPDDPVEVAIKGSPKSSGPSIGNWLSNLLSPIDASNVPPPSSK</sequence>
<protein>
    <recommendedName>
        <fullName evidence="3">Peptidylprolyl isomerase</fullName>
    </recommendedName>
</protein>
<name>A0A7S2UEX7_9STRA</name>
<dbReference type="Pfam" id="PF20133">
    <property type="entry name" value="HHL1-like"/>
    <property type="match status" value="1"/>
</dbReference>
<proteinExistence type="predicted"/>
<evidence type="ECO:0008006" key="3">
    <source>
        <dbReference type="Google" id="ProtNLM"/>
    </source>
</evidence>
<dbReference type="InterPro" id="IPR045388">
    <property type="entry name" value="HHL1-like"/>
</dbReference>
<keyword evidence="1" id="KW-0732">Signal</keyword>
<dbReference type="EMBL" id="HBHQ01012387">
    <property type="protein sequence ID" value="CAD9816401.1"/>
    <property type="molecule type" value="Transcribed_RNA"/>
</dbReference>
<feature type="chain" id="PRO_5031113285" description="Peptidylprolyl isomerase" evidence="1">
    <location>
        <begin position="22"/>
        <end position="194"/>
    </location>
</feature>
<organism evidence="2">
    <name type="scientific">Attheya septentrionalis</name>
    <dbReference type="NCBI Taxonomy" id="420275"/>
    <lineage>
        <taxon>Eukaryota</taxon>
        <taxon>Sar</taxon>
        <taxon>Stramenopiles</taxon>
        <taxon>Ochrophyta</taxon>
        <taxon>Bacillariophyta</taxon>
        <taxon>Coscinodiscophyceae</taxon>
        <taxon>Chaetocerotophycidae</taxon>
        <taxon>Chaetocerotales</taxon>
        <taxon>Attheyaceae</taxon>
        <taxon>Attheya</taxon>
    </lineage>
</organism>
<evidence type="ECO:0000256" key="1">
    <source>
        <dbReference type="SAM" id="SignalP"/>
    </source>
</evidence>
<evidence type="ECO:0000313" key="2">
    <source>
        <dbReference type="EMBL" id="CAD9816401.1"/>
    </source>
</evidence>
<reference evidence="2" key="1">
    <citation type="submission" date="2021-01" db="EMBL/GenBank/DDBJ databases">
        <authorList>
            <person name="Corre E."/>
            <person name="Pelletier E."/>
            <person name="Niang G."/>
            <person name="Scheremetjew M."/>
            <person name="Finn R."/>
            <person name="Kale V."/>
            <person name="Holt S."/>
            <person name="Cochrane G."/>
            <person name="Meng A."/>
            <person name="Brown T."/>
            <person name="Cohen L."/>
        </authorList>
    </citation>
    <scope>NUCLEOTIDE SEQUENCE</scope>
    <source>
        <strain evidence="2">CCMP2084</strain>
    </source>
</reference>
<dbReference type="AlphaFoldDB" id="A0A7S2UEX7"/>